<organism evidence="1 2">
    <name type="scientific">Xenotaenia resolanae</name>
    <dbReference type="NCBI Taxonomy" id="208358"/>
    <lineage>
        <taxon>Eukaryota</taxon>
        <taxon>Metazoa</taxon>
        <taxon>Chordata</taxon>
        <taxon>Craniata</taxon>
        <taxon>Vertebrata</taxon>
        <taxon>Euteleostomi</taxon>
        <taxon>Actinopterygii</taxon>
        <taxon>Neopterygii</taxon>
        <taxon>Teleostei</taxon>
        <taxon>Neoteleostei</taxon>
        <taxon>Acanthomorphata</taxon>
        <taxon>Ovalentaria</taxon>
        <taxon>Atherinomorphae</taxon>
        <taxon>Cyprinodontiformes</taxon>
        <taxon>Goodeidae</taxon>
        <taxon>Xenotaenia</taxon>
    </lineage>
</organism>
<dbReference type="EMBL" id="JAHRIM010086011">
    <property type="protein sequence ID" value="MEQ2276308.1"/>
    <property type="molecule type" value="Genomic_DNA"/>
</dbReference>
<comment type="caution">
    <text evidence="1">The sequence shown here is derived from an EMBL/GenBank/DDBJ whole genome shotgun (WGS) entry which is preliminary data.</text>
</comment>
<sequence length="104" mass="11728">MIIDFGHKPVTIDTEETELVKTYKYLGVHLDHKLDRSAQATTPLQERTESAEQGVVHLLSICGSQCCVLWGGLLTLRKIGQLDKLIRKCVFVIGTQWELCWSEG</sequence>
<dbReference type="Proteomes" id="UP001444071">
    <property type="component" value="Unassembled WGS sequence"/>
</dbReference>
<gene>
    <name evidence="1" type="ORF">XENORESO_017411</name>
</gene>
<proteinExistence type="predicted"/>
<name>A0ABV0X525_9TELE</name>
<protein>
    <submittedName>
        <fullName evidence="1">Uncharacterized protein</fullName>
    </submittedName>
</protein>
<reference evidence="1 2" key="1">
    <citation type="submission" date="2021-06" db="EMBL/GenBank/DDBJ databases">
        <authorList>
            <person name="Palmer J.M."/>
        </authorList>
    </citation>
    <scope>NUCLEOTIDE SEQUENCE [LARGE SCALE GENOMIC DNA]</scope>
    <source>
        <strain evidence="1 2">XR_2019</strain>
        <tissue evidence="1">Muscle</tissue>
    </source>
</reference>
<evidence type="ECO:0000313" key="2">
    <source>
        <dbReference type="Proteomes" id="UP001444071"/>
    </source>
</evidence>
<keyword evidence="2" id="KW-1185">Reference proteome</keyword>
<evidence type="ECO:0000313" key="1">
    <source>
        <dbReference type="EMBL" id="MEQ2276308.1"/>
    </source>
</evidence>
<accession>A0ABV0X525</accession>